<keyword evidence="1" id="KW-0472">Membrane</keyword>
<evidence type="ECO:0000313" key="2">
    <source>
        <dbReference type="EMBL" id="QBC43756.1"/>
    </source>
</evidence>
<dbReference type="EMBL" id="CP025781">
    <property type="protein sequence ID" value="QBC43756.1"/>
    <property type="molecule type" value="Genomic_DNA"/>
</dbReference>
<accession>A0A7G3G977</accession>
<keyword evidence="3" id="KW-1185">Reference proteome</keyword>
<sequence length="195" mass="22076">MKIVGQAWQFIRHDLILSGAALVCALLLIGLTQTYLGYMQAEQQVLRSHLQSLTLQADAQETAWNNAVQYGALYQRLSRQGIINAEHRLDWIEYLTELNREVPQLKIVFRLDPQRPLSAVVENVQLYGSKMQLNFELKNEEVFSDVLAGLQHLPGWPAPEQCVLTRTEEARIKVACDIEWLSIGPIAPPEGEVSQ</sequence>
<dbReference type="AlphaFoldDB" id="A0A7G3G977"/>
<organism evidence="2 3">
    <name type="scientific">Iodobacter fluviatilis</name>
    <dbReference type="NCBI Taxonomy" id="537"/>
    <lineage>
        <taxon>Bacteria</taxon>
        <taxon>Pseudomonadati</taxon>
        <taxon>Pseudomonadota</taxon>
        <taxon>Betaproteobacteria</taxon>
        <taxon>Neisseriales</taxon>
        <taxon>Chitinibacteraceae</taxon>
        <taxon>Iodobacter</taxon>
    </lineage>
</organism>
<name>A0A7G3G977_9NEIS</name>
<evidence type="ECO:0000256" key="1">
    <source>
        <dbReference type="SAM" id="Phobius"/>
    </source>
</evidence>
<dbReference type="Proteomes" id="UP000515917">
    <property type="component" value="Chromosome"/>
</dbReference>
<feature type="transmembrane region" description="Helical" evidence="1">
    <location>
        <begin position="15"/>
        <end position="38"/>
    </location>
</feature>
<gene>
    <name evidence="2" type="ORF">C1H71_09480</name>
</gene>
<protein>
    <submittedName>
        <fullName evidence="2">Uncharacterized protein</fullName>
    </submittedName>
</protein>
<keyword evidence="1" id="KW-0812">Transmembrane</keyword>
<proteinExistence type="predicted"/>
<reference evidence="2 3" key="1">
    <citation type="submission" date="2018-01" db="EMBL/GenBank/DDBJ databases">
        <title>Genome sequence of Iodobacter sp. strain PCH194 isolated from Indian Trans-Himalaya.</title>
        <authorList>
            <person name="Kumar V."/>
            <person name="Thakur V."/>
            <person name="Kumar S."/>
            <person name="Singh D."/>
        </authorList>
    </citation>
    <scope>NUCLEOTIDE SEQUENCE [LARGE SCALE GENOMIC DNA]</scope>
    <source>
        <strain evidence="2 3">PCH194</strain>
    </source>
</reference>
<dbReference type="RefSeq" id="WP_130106329.1">
    <property type="nucleotide sequence ID" value="NZ_CP025781.1"/>
</dbReference>
<keyword evidence="1" id="KW-1133">Transmembrane helix</keyword>
<evidence type="ECO:0000313" key="3">
    <source>
        <dbReference type="Proteomes" id="UP000515917"/>
    </source>
</evidence>
<dbReference type="KEGG" id="ifl:C1H71_09480"/>